<evidence type="ECO:0000256" key="3">
    <source>
        <dbReference type="ARBA" id="ARBA00023125"/>
    </source>
</evidence>
<proteinExistence type="inferred from homology"/>
<dbReference type="Gene3D" id="3.40.190.10">
    <property type="entry name" value="Periplasmic binding protein-like II"/>
    <property type="match status" value="2"/>
</dbReference>
<evidence type="ECO:0000256" key="2">
    <source>
        <dbReference type="ARBA" id="ARBA00023015"/>
    </source>
</evidence>
<dbReference type="SUPFAM" id="SSF53850">
    <property type="entry name" value="Periplasmic binding protein-like II"/>
    <property type="match status" value="1"/>
</dbReference>
<evidence type="ECO:0000313" key="6">
    <source>
        <dbReference type="EMBL" id="MFC4132512.1"/>
    </source>
</evidence>
<dbReference type="InterPro" id="IPR036388">
    <property type="entry name" value="WH-like_DNA-bd_sf"/>
</dbReference>
<sequence>MEGLVVELRDIEIFLTLAEELHFGRTAERLRVSQARVSQAIRKQERRIGSPLFDRTSRRVELTPIGHKLRDDLRQAYDLIQGGLARAAAAGSGLHGTLRLGVMGALGNELRPVIEKFEARYAECDVLISEFHFSDPFGGLRTGEVDVQLMWLPIREPDLVHGPSLLTEGRVLAVAGTSPLADRASVTLEDLGDLVVLDPGTAVPAYWIESMLPQRTPQGRVIRRGQVARTFHEVLGHIAAGRLVSPLNAHVSRYYSYPGIRFVPIEDAPLTEWALVWPRASAADPILKAFVDTVQGG</sequence>
<dbReference type="Pfam" id="PF00126">
    <property type="entry name" value="HTH_1"/>
    <property type="match status" value="1"/>
</dbReference>
<evidence type="ECO:0000256" key="1">
    <source>
        <dbReference type="ARBA" id="ARBA00009437"/>
    </source>
</evidence>
<dbReference type="SUPFAM" id="SSF46785">
    <property type="entry name" value="Winged helix' DNA-binding domain"/>
    <property type="match status" value="1"/>
</dbReference>
<keyword evidence="4" id="KW-0804">Transcription</keyword>
<evidence type="ECO:0000259" key="5">
    <source>
        <dbReference type="PROSITE" id="PS50931"/>
    </source>
</evidence>
<accession>A0ABV8LNB8</accession>
<dbReference type="InterPro" id="IPR000847">
    <property type="entry name" value="LysR_HTH_N"/>
</dbReference>
<protein>
    <submittedName>
        <fullName evidence="6">LysR family transcriptional regulator</fullName>
    </submittedName>
</protein>
<dbReference type="CDD" id="cd08414">
    <property type="entry name" value="PBP2_LTTR_aromatics_like"/>
    <property type="match status" value="1"/>
</dbReference>
<gene>
    <name evidence="6" type="ORF">ACFOZ4_18030</name>
</gene>
<evidence type="ECO:0000256" key="4">
    <source>
        <dbReference type="ARBA" id="ARBA00023163"/>
    </source>
</evidence>
<dbReference type="Gene3D" id="1.10.10.10">
    <property type="entry name" value="Winged helix-like DNA-binding domain superfamily/Winged helix DNA-binding domain"/>
    <property type="match status" value="1"/>
</dbReference>
<keyword evidence="7" id="KW-1185">Reference proteome</keyword>
<keyword evidence="3" id="KW-0238">DNA-binding</keyword>
<name>A0ABV8LNB8_9ACTN</name>
<keyword evidence="2" id="KW-0805">Transcription regulation</keyword>
<dbReference type="Proteomes" id="UP001595816">
    <property type="component" value="Unassembled WGS sequence"/>
</dbReference>
<feature type="domain" description="HTH lysR-type" evidence="5">
    <location>
        <begin position="6"/>
        <end position="63"/>
    </location>
</feature>
<reference evidence="7" key="1">
    <citation type="journal article" date="2019" name="Int. J. Syst. Evol. Microbiol.">
        <title>The Global Catalogue of Microorganisms (GCM) 10K type strain sequencing project: providing services to taxonomists for standard genome sequencing and annotation.</title>
        <authorList>
            <consortium name="The Broad Institute Genomics Platform"/>
            <consortium name="The Broad Institute Genome Sequencing Center for Infectious Disease"/>
            <person name="Wu L."/>
            <person name="Ma J."/>
        </authorList>
    </citation>
    <scope>NUCLEOTIDE SEQUENCE [LARGE SCALE GENOMIC DNA]</scope>
    <source>
        <strain evidence="7">CGMCC 4.7289</strain>
    </source>
</reference>
<dbReference type="PANTHER" id="PTHR30346">
    <property type="entry name" value="TRANSCRIPTIONAL DUAL REGULATOR HCAR-RELATED"/>
    <property type="match status" value="1"/>
</dbReference>
<dbReference type="InterPro" id="IPR036390">
    <property type="entry name" value="WH_DNA-bd_sf"/>
</dbReference>
<comment type="caution">
    <text evidence="6">The sequence shown here is derived from an EMBL/GenBank/DDBJ whole genome shotgun (WGS) entry which is preliminary data.</text>
</comment>
<dbReference type="PANTHER" id="PTHR30346:SF0">
    <property type="entry name" value="HCA OPERON TRANSCRIPTIONAL ACTIVATOR HCAR"/>
    <property type="match status" value="1"/>
</dbReference>
<dbReference type="PROSITE" id="PS50931">
    <property type="entry name" value="HTH_LYSR"/>
    <property type="match status" value="1"/>
</dbReference>
<dbReference type="InterPro" id="IPR005119">
    <property type="entry name" value="LysR_subst-bd"/>
</dbReference>
<evidence type="ECO:0000313" key="7">
    <source>
        <dbReference type="Proteomes" id="UP001595816"/>
    </source>
</evidence>
<dbReference type="Pfam" id="PF03466">
    <property type="entry name" value="LysR_substrate"/>
    <property type="match status" value="1"/>
</dbReference>
<dbReference type="EMBL" id="JBHSAY010000009">
    <property type="protein sequence ID" value="MFC4132512.1"/>
    <property type="molecule type" value="Genomic_DNA"/>
</dbReference>
<comment type="similarity">
    <text evidence="1">Belongs to the LysR transcriptional regulatory family.</text>
</comment>
<dbReference type="RefSeq" id="WP_382190168.1">
    <property type="nucleotide sequence ID" value="NZ_JBHSAY010000009.1"/>
</dbReference>
<organism evidence="6 7">
    <name type="scientific">Hamadaea flava</name>
    <dbReference type="NCBI Taxonomy" id="1742688"/>
    <lineage>
        <taxon>Bacteria</taxon>
        <taxon>Bacillati</taxon>
        <taxon>Actinomycetota</taxon>
        <taxon>Actinomycetes</taxon>
        <taxon>Micromonosporales</taxon>
        <taxon>Micromonosporaceae</taxon>
        <taxon>Hamadaea</taxon>
    </lineage>
</organism>